<evidence type="ECO:0000313" key="2">
    <source>
        <dbReference type="Proteomes" id="UP001283361"/>
    </source>
</evidence>
<reference evidence="1" key="1">
    <citation type="journal article" date="2023" name="G3 (Bethesda)">
        <title>A reference genome for the long-term kleptoplast-retaining sea slug Elysia crispata morphotype clarki.</title>
        <authorList>
            <person name="Eastman K.E."/>
            <person name="Pendleton A.L."/>
            <person name="Shaikh M.A."/>
            <person name="Suttiyut T."/>
            <person name="Ogas R."/>
            <person name="Tomko P."/>
            <person name="Gavelis G."/>
            <person name="Widhalm J.R."/>
            <person name="Wisecaver J.H."/>
        </authorList>
    </citation>
    <scope>NUCLEOTIDE SEQUENCE</scope>
    <source>
        <strain evidence="1">ECLA1</strain>
    </source>
</reference>
<comment type="caution">
    <text evidence="1">The sequence shown here is derived from an EMBL/GenBank/DDBJ whole genome shotgun (WGS) entry which is preliminary data.</text>
</comment>
<evidence type="ECO:0000313" key="1">
    <source>
        <dbReference type="EMBL" id="KAK3725654.1"/>
    </source>
</evidence>
<keyword evidence="2" id="KW-1185">Reference proteome</keyword>
<gene>
    <name evidence="1" type="ORF">RRG08_043071</name>
</gene>
<dbReference type="Proteomes" id="UP001283361">
    <property type="component" value="Unassembled WGS sequence"/>
</dbReference>
<dbReference type="AlphaFoldDB" id="A0AAE0XYV6"/>
<organism evidence="1 2">
    <name type="scientific">Elysia crispata</name>
    <name type="common">lettuce slug</name>
    <dbReference type="NCBI Taxonomy" id="231223"/>
    <lineage>
        <taxon>Eukaryota</taxon>
        <taxon>Metazoa</taxon>
        <taxon>Spiralia</taxon>
        <taxon>Lophotrochozoa</taxon>
        <taxon>Mollusca</taxon>
        <taxon>Gastropoda</taxon>
        <taxon>Heterobranchia</taxon>
        <taxon>Euthyneura</taxon>
        <taxon>Panpulmonata</taxon>
        <taxon>Sacoglossa</taxon>
        <taxon>Placobranchoidea</taxon>
        <taxon>Plakobranchidae</taxon>
        <taxon>Elysia</taxon>
    </lineage>
</organism>
<protein>
    <submittedName>
        <fullName evidence="1">Uncharacterized protein</fullName>
    </submittedName>
</protein>
<sequence length="110" mass="11830">MVRILYFAMSGVETDAVLSYRPDLMFSHPITKPLLGFKTSADVMPPESVDNNSPMPQSSLEPCGLAGPGRHGMISCDIYNYARGALAPGDCSAKRTSFTARAQNGVWMSA</sequence>
<accession>A0AAE0XYV6</accession>
<dbReference type="EMBL" id="JAWDGP010007329">
    <property type="protein sequence ID" value="KAK3725654.1"/>
    <property type="molecule type" value="Genomic_DNA"/>
</dbReference>
<proteinExistence type="predicted"/>
<name>A0AAE0XYV6_9GAST</name>